<evidence type="ECO:0000256" key="5">
    <source>
        <dbReference type="ARBA" id="ARBA00023016"/>
    </source>
</evidence>
<keyword evidence="12" id="KW-1185">Reference proteome</keyword>
<sequence length="155" mass="17982">MKNVSDIIEHYLKSIMNDSDRDLIEIKRSEIAERFQCVPSQINYVISTRFTVEKGYLVESKRGGGGFIRIIKIKAHNKAELFDQMLTLIGDKISQSGGEDILYRLYDEKVITKREADIIHSTIDRSVLNVQLPYRDQLRANILRAIISTLKYKYQ</sequence>
<evidence type="ECO:0000256" key="6">
    <source>
        <dbReference type="ARBA" id="ARBA00023125"/>
    </source>
</evidence>
<dbReference type="Gene3D" id="1.10.1200.150">
    <property type="entry name" value="Transcriptional regulator CtsR, C-terminal domain"/>
    <property type="match status" value="1"/>
</dbReference>
<keyword evidence="5" id="KW-0346">Stress response</keyword>
<dbReference type="Proteomes" id="UP000180098">
    <property type="component" value="Unassembled WGS sequence"/>
</dbReference>
<dbReference type="InterPro" id="IPR041908">
    <property type="entry name" value="CtsR_C_sf"/>
</dbReference>
<evidence type="ECO:0000256" key="7">
    <source>
        <dbReference type="ARBA" id="ARBA00023163"/>
    </source>
</evidence>
<keyword evidence="3 8" id="KW-0678">Repressor</keyword>
<dbReference type="EMBL" id="MLQQ01000001">
    <property type="protein sequence ID" value="OIJ15419.1"/>
    <property type="molecule type" value="Genomic_DNA"/>
</dbReference>
<keyword evidence="6 8" id="KW-0238">DNA-binding</keyword>
<gene>
    <name evidence="11" type="ORF">BKP35_00020</name>
</gene>
<evidence type="ECO:0000256" key="3">
    <source>
        <dbReference type="ARBA" id="ARBA00022491"/>
    </source>
</evidence>
<dbReference type="GO" id="GO:0003677">
    <property type="term" value="F:DNA binding"/>
    <property type="evidence" value="ECO:0007669"/>
    <property type="project" value="UniProtKB-UniRule"/>
</dbReference>
<comment type="caution">
    <text evidence="11">The sequence shown here is derived from an EMBL/GenBank/DDBJ whole genome shotgun (WGS) entry which is preliminary data.</text>
</comment>
<protein>
    <recommendedName>
        <fullName evidence="2 8">Transcriptional regulator CtsR</fullName>
    </recommendedName>
</protein>
<dbReference type="InterPro" id="IPR008463">
    <property type="entry name" value="CtsR"/>
</dbReference>
<dbReference type="InterPro" id="IPR040465">
    <property type="entry name" value="CtsR_N"/>
</dbReference>
<comment type="similarity">
    <text evidence="1 8">Belongs to the CtsR family.</text>
</comment>
<name>A0A1S2LSB3_9BACI</name>
<organism evidence="11 12">
    <name type="scientific">Anaerobacillus arseniciselenatis</name>
    <dbReference type="NCBI Taxonomy" id="85682"/>
    <lineage>
        <taxon>Bacteria</taxon>
        <taxon>Bacillati</taxon>
        <taxon>Bacillota</taxon>
        <taxon>Bacilli</taxon>
        <taxon>Bacillales</taxon>
        <taxon>Bacillaceae</taxon>
        <taxon>Anaerobacillus</taxon>
    </lineage>
</organism>
<feature type="domain" description="CtsR N-terminal HTH" evidence="9">
    <location>
        <begin position="3"/>
        <end position="74"/>
    </location>
</feature>
<feature type="domain" description="CtsR C-terminal dimerization" evidence="10">
    <location>
        <begin position="78"/>
        <end position="147"/>
    </location>
</feature>
<dbReference type="OrthoDB" id="1680813at2"/>
<dbReference type="Pfam" id="PF05848">
    <property type="entry name" value="CtsR"/>
    <property type="match status" value="1"/>
</dbReference>
<reference evidence="11 12" key="1">
    <citation type="submission" date="2016-10" db="EMBL/GenBank/DDBJ databases">
        <title>Draft genome sequences of four alkaliphilic bacteria belonging to the Anaerobacillus genus.</title>
        <authorList>
            <person name="Bassil N.M."/>
            <person name="Lloyd J.R."/>
        </authorList>
    </citation>
    <scope>NUCLEOTIDE SEQUENCE [LARGE SCALE GENOMIC DNA]</scope>
    <source>
        <strain evidence="11 12">DSM 15340</strain>
    </source>
</reference>
<evidence type="ECO:0000259" key="10">
    <source>
        <dbReference type="Pfam" id="PF17727"/>
    </source>
</evidence>
<dbReference type="GO" id="GO:0006355">
    <property type="term" value="P:regulation of DNA-templated transcription"/>
    <property type="evidence" value="ECO:0007669"/>
    <property type="project" value="UniProtKB-UniRule"/>
</dbReference>
<evidence type="ECO:0000256" key="2">
    <source>
        <dbReference type="ARBA" id="ARBA00014129"/>
    </source>
</evidence>
<evidence type="ECO:0000256" key="4">
    <source>
        <dbReference type="ARBA" id="ARBA00023015"/>
    </source>
</evidence>
<proteinExistence type="inferred from homology"/>
<evidence type="ECO:0000313" key="11">
    <source>
        <dbReference type="EMBL" id="OIJ15419.1"/>
    </source>
</evidence>
<evidence type="ECO:0000313" key="12">
    <source>
        <dbReference type="Proteomes" id="UP000180098"/>
    </source>
</evidence>
<dbReference type="InterPro" id="IPR041902">
    <property type="entry name" value="CtsR_N_sf"/>
</dbReference>
<keyword evidence="7 8" id="KW-0804">Transcription</keyword>
<dbReference type="AlphaFoldDB" id="A0A1S2LSB3"/>
<evidence type="ECO:0000259" key="9">
    <source>
        <dbReference type="Pfam" id="PF05848"/>
    </source>
</evidence>
<keyword evidence="4 8" id="KW-0805">Transcription regulation</keyword>
<evidence type="ECO:0000256" key="8">
    <source>
        <dbReference type="PIRNR" id="PIRNR010607"/>
    </source>
</evidence>
<dbReference type="PIRSF" id="PIRSF010607">
    <property type="entry name" value="Txn_repr_CtsR"/>
    <property type="match status" value="1"/>
</dbReference>
<dbReference type="FunFam" id="3.30.56.130:FF:000001">
    <property type="entry name" value="Transcriptional regulator CtsR"/>
    <property type="match status" value="1"/>
</dbReference>
<dbReference type="RefSeq" id="WP_071311348.1">
    <property type="nucleotide sequence ID" value="NZ_MLQQ01000001.1"/>
</dbReference>
<accession>A0A1S2LSB3</accession>
<dbReference type="InterPro" id="IPR041473">
    <property type="entry name" value="CtsR_C"/>
</dbReference>
<dbReference type="Gene3D" id="3.30.56.130">
    <property type="entry name" value="Transcriptional regulator CtsR, winged HTH domain"/>
    <property type="match status" value="1"/>
</dbReference>
<dbReference type="Pfam" id="PF17727">
    <property type="entry name" value="CtsR_C"/>
    <property type="match status" value="1"/>
</dbReference>
<evidence type="ECO:0000256" key="1">
    <source>
        <dbReference type="ARBA" id="ARBA00010189"/>
    </source>
</evidence>